<evidence type="ECO:0000313" key="2">
    <source>
        <dbReference type="Proteomes" id="UP000095605"/>
    </source>
</evidence>
<name>A0A1E5R2U2_9ASCO</name>
<dbReference type="AlphaFoldDB" id="A0A1E5R2U2"/>
<protein>
    <submittedName>
        <fullName evidence="1">Uncharacterized protein</fullName>
    </submittedName>
</protein>
<sequence length="345" mass="40419">MGRPLDVKELLLAKSKSKDLKLLQPQRKVITTKQKDDIDVDNLKKESPKKDIDDIILNLQTSKKVDKLTKIPKRANAIRGDSSAESSFESLLKNKPLDQMTKSCWDMYAKLHRVEINTMFNDKRYYPIRKLENFHGYLKLDTITQFTLDELTQEGRGKNLVCIDNSGVPKIDILSIVLPAVKTIQETPTMKINEKTPLCCVVVNDEDQKQDFVKKIDGLQKSKFKDMPHLRQYFYVNTLENFTNDVTTNNLNYHLNLKWIVFDFVDLNKLTDMDKVLVNIKNRKIKKVFYIRRQYNLTLKGKTEDTFDELLDKFIDTVKPGHKDFPEEFKYKSKMFNDVNILKIR</sequence>
<evidence type="ECO:0000313" key="1">
    <source>
        <dbReference type="EMBL" id="OEJ81212.1"/>
    </source>
</evidence>
<organism evidence="1 2">
    <name type="scientific">Hanseniaspora opuntiae</name>
    <dbReference type="NCBI Taxonomy" id="211096"/>
    <lineage>
        <taxon>Eukaryota</taxon>
        <taxon>Fungi</taxon>
        <taxon>Dikarya</taxon>
        <taxon>Ascomycota</taxon>
        <taxon>Saccharomycotina</taxon>
        <taxon>Saccharomycetes</taxon>
        <taxon>Saccharomycodales</taxon>
        <taxon>Saccharomycodaceae</taxon>
        <taxon>Hanseniaspora</taxon>
    </lineage>
</organism>
<dbReference type="OrthoDB" id="3972342at2759"/>
<accession>A0A1E5R2U2</accession>
<dbReference type="EMBL" id="LPNL01000009">
    <property type="protein sequence ID" value="OEJ81212.1"/>
    <property type="molecule type" value="Genomic_DNA"/>
</dbReference>
<keyword evidence="2" id="KW-1185">Reference proteome</keyword>
<dbReference type="Proteomes" id="UP000095605">
    <property type="component" value="Unassembled WGS sequence"/>
</dbReference>
<proteinExistence type="predicted"/>
<reference evidence="2" key="1">
    <citation type="journal article" date="2016" name="Genome Announc.">
        <title>Genome sequences of three species of Hanseniaspora isolated from spontaneous wine fermentations.</title>
        <authorList>
            <person name="Sternes P.R."/>
            <person name="Lee D."/>
            <person name="Kutyna D.R."/>
            <person name="Borneman A.R."/>
        </authorList>
    </citation>
    <scope>NUCLEOTIDE SEQUENCE [LARGE SCALE GENOMIC DNA]</scope>
    <source>
        <strain evidence="2">AWRI3578</strain>
    </source>
</reference>
<comment type="caution">
    <text evidence="1">The sequence shown here is derived from an EMBL/GenBank/DDBJ whole genome shotgun (WGS) entry which is preliminary data.</text>
</comment>
<gene>
    <name evidence="1" type="ORF">AWRI3578_g3819</name>
</gene>